<proteinExistence type="predicted"/>
<feature type="domain" description="FecR protein" evidence="1">
    <location>
        <begin position="109"/>
        <end position="197"/>
    </location>
</feature>
<dbReference type="Pfam" id="PF16344">
    <property type="entry name" value="FecR_C"/>
    <property type="match status" value="1"/>
</dbReference>
<dbReference type="OrthoDB" id="697544at2"/>
<dbReference type="Proteomes" id="UP000244450">
    <property type="component" value="Unassembled WGS sequence"/>
</dbReference>
<protein>
    <recommendedName>
        <fullName evidence="5">FecR protein domain-containing protein</fullName>
    </recommendedName>
</protein>
<dbReference type="EMBL" id="QCYK01000001">
    <property type="protein sequence ID" value="PUZ29658.1"/>
    <property type="molecule type" value="Genomic_DNA"/>
</dbReference>
<evidence type="ECO:0000259" key="2">
    <source>
        <dbReference type="Pfam" id="PF16344"/>
    </source>
</evidence>
<organism evidence="3 4">
    <name type="scientific">Chitinophaga parva</name>
    <dbReference type="NCBI Taxonomy" id="2169414"/>
    <lineage>
        <taxon>Bacteria</taxon>
        <taxon>Pseudomonadati</taxon>
        <taxon>Bacteroidota</taxon>
        <taxon>Chitinophagia</taxon>
        <taxon>Chitinophagales</taxon>
        <taxon>Chitinophagaceae</taxon>
        <taxon>Chitinophaga</taxon>
    </lineage>
</organism>
<evidence type="ECO:0000259" key="1">
    <source>
        <dbReference type="Pfam" id="PF04773"/>
    </source>
</evidence>
<dbReference type="PANTHER" id="PTHR30273">
    <property type="entry name" value="PERIPLASMIC SIGNAL SENSOR AND SIGMA FACTOR ACTIVATOR FECR-RELATED"/>
    <property type="match status" value="1"/>
</dbReference>
<dbReference type="InterPro" id="IPR006860">
    <property type="entry name" value="FecR"/>
</dbReference>
<reference evidence="3 4" key="1">
    <citation type="submission" date="2018-04" db="EMBL/GenBank/DDBJ databases">
        <title>Chitinophaga fuyangensis sp. nov., isolated from soil in a chemical factory.</title>
        <authorList>
            <person name="Chen K."/>
        </authorList>
    </citation>
    <scope>NUCLEOTIDE SEQUENCE [LARGE SCALE GENOMIC DNA]</scope>
    <source>
        <strain evidence="3 4">LY-1</strain>
    </source>
</reference>
<gene>
    <name evidence="3" type="ORF">DCC81_09530</name>
</gene>
<dbReference type="Gene3D" id="2.60.120.1440">
    <property type="match status" value="1"/>
</dbReference>
<evidence type="ECO:0008006" key="5">
    <source>
        <dbReference type="Google" id="ProtNLM"/>
    </source>
</evidence>
<comment type="caution">
    <text evidence="3">The sequence shown here is derived from an EMBL/GenBank/DDBJ whole genome shotgun (WGS) entry which is preliminary data.</text>
</comment>
<dbReference type="PIRSF" id="PIRSF018266">
    <property type="entry name" value="FecR"/>
    <property type="match status" value="1"/>
</dbReference>
<sequence>MYNKELEALFQRYRKNELTEEELHRLFEWLQSHEHDEQLKAMLDNAWDEQPAVAAGAGSKPPVHPMKRWWPRMAAAILALCMGAGAYFLWRPHPAPVLAWHTESNAAGQSPRRVELPDHSTVWLNAGTTLQYQQDFAGRERLVKLEGEACFDVASDPAKPFAVAAGAVQARVLGTRFNVSNYPADRRIAVTVLSGKVAVQDAPANQPVTLGPLQEATYQGAAFTVSTVEDSSNVAWTRGELVFHKTPLQQVVRILQTRFNKKIVVNAALQQCVFYGDFTQETLPEILSSMAIALNGHAREANGTWYIDGKGCF</sequence>
<dbReference type="GO" id="GO:0016989">
    <property type="term" value="F:sigma factor antagonist activity"/>
    <property type="evidence" value="ECO:0007669"/>
    <property type="project" value="TreeGrafter"/>
</dbReference>
<dbReference type="PANTHER" id="PTHR30273:SF2">
    <property type="entry name" value="PROTEIN FECR"/>
    <property type="match status" value="1"/>
</dbReference>
<evidence type="ECO:0000313" key="4">
    <source>
        <dbReference type="Proteomes" id="UP000244450"/>
    </source>
</evidence>
<accession>A0A2T7BPQ4</accession>
<dbReference type="InterPro" id="IPR032508">
    <property type="entry name" value="FecR_C"/>
</dbReference>
<dbReference type="AlphaFoldDB" id="A0A2T7BPQ4"/>
<feature type="domain" description="Protein FecR C-terminal" evidence="2">
    <location>
        <begin position="240"/>
        <end position="299"/>
    </location>
</feature>
<dbReference type="Gene3D" id="3.55.50.30">
    <property type="match status" value="1"/>
</dbReference>
<dbReference type="Pfam" id="PF04773">
    <property type="entry name" value="FecR"/>
    <property type="match status" value="1"/>
</dbReference>
<dbReference type="RefSeq" id="WP_108686295.1">
    <property type="nucleotide sequence ID" value="NZ_QCYK01000001.1"/>
</dbReference>
<dbReference type="InterPro" id="IPR012373">
    <property type="entry name" value="Ferrdict_sens_TM"/>
</dbReference>
<evidence type="ECO:0000313" key="3">
    <source>
        <dbReference type="EMBL" id="PUZ29658.1"/>
    </source>
</evidence>
<keyword evidence="4" id="KW-1185">Reference proteome</keyword>
<name>A0A2T7BPQ4_9BACT</name>